<keyword evidence="4" id="KW-1185">Reference proteome</keyword>
<dbReference type="Pfam" id="PF04235">
    <property type="entry name" value="DUF418"/>
    <property type="match status" value="1"/>
</dbReference>
<reference evidence="3 4" key="1">
    <citation type="submission" date="2020-01" db="EMBL/GenBank/DDBJ databases">
        <authorList>
            <person name="Peng S.Y."/>
            <person name="Li J."/>
            <person name="Wang M."/>
            <person name="Wang L."/>
            <person name="Wang C.Q."/>
            <person name="Wang J.R."/>
        </authorList>
    </citation>
    <scope>NUCLEOTIDE SEQUENCE [LARGE SCALE GENOMIC DNA]</scope>
    <source>
        <strain evidence="3 4">XCT-34</strain>
    </source>
</reference>
<dbReference type="InterPro" id="IPR007349">
    <property type="entry name" value="DUF418"/>
</dbReference>
<proteinExistence type="predicted"/>
<keyword evidence="1" id="KW-1133">Transmembrane helix</keyword>
<dbReference type="EMBL" id="JAABLP010000003">
    <property type="protein sequence ID" value="NBN64199.1"/>
    <property type="molecule type" value="Genomic_DNA"/>
</dbReference>
<gene>
    <name evidence="3" type="ORF">GWI71_10955</name>
</gene>
<feature type="transmembrane region" description="Helical" evidence="1">
    <location>
        <begin position="89"/>
        <end position="108"/>
    </location>
</feature>
<feature type="domain" description="DUF418" evidence="2">
    <location>
        <begin position="209"/>
        <end position="366"/>
    </location>
</feature>
<feature type="transmembrane region" description="Helical" evidence="1">
    <location>
        <begin position="301"/>
        <end position="323"/>
    </location>
</feature>
<feature type="transmembrane region" description="Helical" evidence="1">
    <location>
        <begin position="187"/>
        <end position="207"/>
    </location>
</feature>
<feature type="transmembrane region" description="Helical" evidence="1">
    <location>
        <begin position="329"/>
        <end position="349"/>
    </location>
</feature>
<feature type="transmembrane region" description="Helical" evidence="1">
    <location>
        <begin position="59"/>
        <end position="77"/>
    </location>
</feature>
<accession>A0ABW9ZMF0</accession>
<protein>
    <submittedName>
        <fullName evidence="3">DUF418 domain-containing protein</fullName>
    </submittedName>
</protein>
<evidence type="ECO:0000259" key="2">
    <source>
        <dbReference type="Pfam" id="PF04235"/>
    </source>
</evidence>
<feature type="transmembrane region" description="Helical" evidence="1">
    <location>
        <begin position="114"/>
        <end position="131"/>
    </location>
</feature>
<dbReference type="InterPro" id="IPR052529">
    <property type="entry name" value="Bact_Transport_Assoc"/>
</dbReference>
<comment type="caution">
    <text evidence="3">The sequence shown here is derived from an EMBL/GenBank/DDBJ whole genome shotgun (WGS) entry which is preliminary data.</text>
</comment>
<feature type="transmembrane region" description="Helical" evidence="1">
    <location>
        <begin position="138"/>
        <end position="157"/>
    </location>
</feature>
<feature type="transmembrane region" description="Helical" evidence="1">
    <location>
        <begin position="257"/>
        <end position="281"/>
    </location>
</feature>
<feature type="transmembrane region" description="Helical" evidence="1">
    <location>
        <begin position="228"/>
        <end position="245"/>
    </location>
</feature>
<evidence type="ECO:0000313" key="4">
    <source>
        <dbReference type="Proteomes" id="UP000541347"/>
    </source>
</evidence>
<dbReference type="PANTHER" id="PTHR30590">
    <property type="entry name" value="INNER MEMBRANE PROTEIN"/>
    <property type="match status" value="1"/>
</dbReference>
<evidence type="ECO:0000256" key="1">
    <source>
        <dbReference type="SAM" id="Phobius"/>
    </source>
</evidence>
<feature type="transmembrane region" description="Helical" evidence="1">
    <location>
        <begin position="12"/>
        <end position="31"/>
    </location>
</feature>
<dbReference type="RefSeq" id="WP_161676214.1">
    <property type="nucleotide sequence ID" value="NZ_JAABLP010000003.1"/>
</dbReference>
<dbReference type="PANTHER" id="PTHR30590:SF2">
    <property type="entry name" value="INNER MEMBRANE PROTEIN"/>
    <property type="match status" value="1"/>
</dbReference>
<evidence type="ECO:0000313" key="3">
    <source>
        <dbReference type="EMBL" id="NBN64199.1"/>
    </source>
</evidence>
<keyword evidence="1" id="KW-0812">Transmembrane</keyword>
<dbReference type="Proteomes" id="UP000541347">
    <property type="component" value="Unassembled WGS sequence"/>
</dbReference>
<keyword evidence="1" id="KW-0472">Membrane</keyword>
<organism evidence="3 4">
    <name type="scientific">Pannonibacter tanglangensis</name>
    <dbReference type="NCBI Taxonomy" id="2750084"/>
    <lineage>
        <taxon>Bacteria</taxon>
        <taxon>Pseudomonadati</taxon>
        <taxon>Pseudomonadota</taxon>
        <taxon>Alphaproteobacteria</taxon>
        <taxon>Hyphomicrobiales</taxon>
        <taxon>Stappiaceae</taxon>
        <taxon>Pannonibacter</taxon>
    </lineage>
</organism>
<name>A0ABW9ZMF0_9HYPH</name>
<sequence>MAASRNPEVDLLRSFALVGICIVNLPLLALYDAPEPVRAPTGLDEIVYFANVWLLEGKVFPLFAFMFGWGIAGQQAAAARDDVSFEVRYARRLFGLLVLGWFHALLVFAGDILVLYGILGFLVWPFLGFTVRGLVRVALSAVGLAVAASMALGWILVYEFTGLAEGPGASTFIDAVIQRAINWPDTFVFVVLFNGPAAFSAFCLGLAAARIGLLNPDSETYPWLRKRVLPFTLLGLAISFGYATAEAGLQAETPSALAIVGMGLGPIGALFLSTAYLVAIVELARRVRFPQAFVATGQNSLTTYVLQGVIGGALVSGYGLALGPHLGSAGYLAVALLVVLLTMLFLRVWQIWFRRGPLEEVLRAITGSR</sequence>